<dbReference type="Proteomes" id="UP000266188">
    <property type="component" value="Unassembled WGS sequence"/>
</dbReference>
<keyword evidence="2" id="KW-0812">Transmembrane</keyword>
<protein>
    <submittedName>
        <fullName evidence="3">Uncharacterized protein</fullName>
    </submittedName>
</protein>
<feature type="transmembrane region" description="Helical" evidence="2">
    <location>
        <begin position="291"/>
        <end position="312"/>
    </location>
</feature>
<dbReference type="OrthoDB" id="5360701at2759"/>
<sequence length="423" mass="46873">MKGIMLRGQRPKPQGLACQLCQFSTSSGPPRALFRRQLTPANPTNNAVHLGQLRSKRTLKIPLASPLYTIGRYAPNSSKTSSRIDPDSTLKQLEEELSQIQNSATVPSERAVVQLLQKCQDIAAVIMQPEKGQEENSQEVEKDDNAISSLLDLDEKDAGKKSPPTKRPESSFGESLSRIANTLLADEKVFISPKALACYTKMHSHLKKAEDFPEIFYMYAHKPVPEANSSPIKYLKPKPKSINNAVPADLANMALDIAIEQRNLQLVLDIIDTTFNTPAFRRAKVLKKGGLPIAGVATMPIACYGIASYLSTLQNVMDPSTATAISYGAVLTYAGVSSSFGILALLTFNDQMERVVWLLGTPLRQRWVREEERAAFDKVAMAWGFKDVYKRGEEEGEDWENLREVIGMRGMILDKTELMPGME</sequence>
<keyword evidence="2" id="KW-1133">Transmembrane helix</keyword>
<keyword evidence="4" id="KW-1185">Reference proteome</keyword>
<reference evidence="4" key="1">
    <citation type="submission" date="2017-02" db="EMBL/GenBank/DDBJ databases">
        <authorList>
            <person name="Tafer H."/>
            <person name="Lopandic K."/>
        </authorList>
    </citation>
    <scope>NUCLEOTIDE SEQUENCE [LARGE SCALE GENOMIC DNA]</scope>
    <source>
        <strain evidence="4">CBS 366.77</strain>
    </source>
</reference>
<accession>A0A3A2ZLZ9</accession>
<evidence type="ECO:0000313" key="4">
    <source>
        <dbReference type="Proteomes" id="UP000266188"/>
    </source>
</evidence>
<evidence type="ECO:0000256" key="1">
    <source>
        <dbReference type="SAM" id="MobiDB-lite"/>
    </source>
</evidence>
<evidence type="ECO:0000256" key="2">
    <source>
        <dbReference type="SAM" id="Phobius"/>
    </source>
</evidence>
<evidence type="ECO:0000313" key="3">
    <source>
        <dbReference type="EMBL" id="RJE20384.1"/>
    </source>
</evidence>
<proteinExistence type="predicted"/>
<name>A0A3A2ZLZ9_9EURO</name>
<keyword evidence="2" id="KW-0472">Membrane</keyword>
<feature type="region of interest" description="Disordered" evidence="1">
    <location>
        <begin position="152"/>
        <end position="174"/>
    </location>
</feature>
<dbReference type="AlphaFoldDB" id="A0A3A2ZLZ9"/>
<feature type="transmembrane region" description="Helical" evidence="2">
    <location>
        <begin position="324"/>
        <end position="348"/>
    </location>
</feature>
<gene>
    <name evidence="3" type="ORF">PHISCL_07280</name>
</gene>
<organism evidence="3 4">
    <name type="scientific">Aspergillus sclerotialis</name>
    <dbReference type="NCBI Taxonomy" id="2070753"/>
    <lineage>
        <taxon>Eukaryota</taxon>
        <taxon>Fungi</taxon>
        <taxon>Dikarya</taxon>
        <taxon>Ascomycota</taxon>
        <taxon>Pezizomycotina</taxon>
        <taxon>Eurotiomycetes</taxon>
        <taxon>Eurotiomycetidae</taxon>
        <taxon>Eurotiales</taxon>
        <taxon>Aspergillaceae</taxon>
        <taxon>Aspergillus</taxon>
        <taxon>Aspergillus subgen. Polypaecilum</taxon>
    </lineage>
</organism>
<comment type="caution">
    <text evidence="3">The sequence shown here is derived from an EMBL/GenBank/DDBJ whole genome shotgun (WGS) entry which is preliminary data.</text>
</comment>
<dbReference type="EMBL" id="MVGC01000312">
    <property type="protein sequence ID" value="RJE20384.1"/>
    <property type="molecule type" value="Genomic_DNA"/>
</dbReference>